<gene>
    <name evidence="1" type="ORF">C8263_12045</name>
</gene>
<proteinExistence type="predicted"/>
<dbReference type="AlphaFoldDB" id="A0A2T3W6T7"/>
<evidence type="ECO:0000313" key="2">
    <source>
        <dbReference type="Proteomes" id="UP000240317"/>
    </source>
</evidence>
<dbReference type="EMBL" id="PYSV01000011">
    <property type="protein sequence ID" value="PTA67562.1"/>
    <property type="molecule type" value="Genomic_DNA"/>
</dbReference>
<dbReference type="RefSeq" id="WP_107138384.1">
    <property type="nucleotide sequence ID" value="NZ_PYSV01000011.1"/>
</dbReference>
<accession>A0A2T3W6T7</accession>
<reference evidence="1 2" key="1">
    <citation type="submission" date="2018-03" db="EMBL/GenBank/DDBJ databases">
        <title>Draft genome of Deinococcus sp. OD32.</title>
        <authorList>
            <person name="Wang X.-P."/>
            <person name="Du Z.-J."/>
        </authorList>
    </citation>
    <scope>NUCLEOTIDE SEQUENCE [LARGE SCALE GENOMIC DNA]</scope>
    <source>
        <strain evidence="1 2">OD32</strain>
    </source>
</reference>
<organism evidence="1 2">
    <name type="scientific">Deinococcus arcticus</name>
    <dbReference type="NCBI Taxonomy" id="2136176"/>
    <lineage>
        <taxon>Bacteria</taxon>
        <taxon>Thermotogati</taxon>
        <taxon>Deinococcota</taxon>
        <taxon>Deinococci</taxon>
        <taxon>Deinococcales</taxon>
        <taxon>Deinococcaceae</taxon>
        <taxon>Deinococcus</taxon>
    </lineage>
</organism>
<keyword evidence="2" id="KW-1185">Reference proteome</keyword>
<evidence type="ECO:0000313" key="1">
    <source>
        <dbReference type="EMBL" id="PTA67562.1"/>
    </source>
</evidence>
<name>A0A2T3W6T7_9DEIO</name>
<dbReference type="Proteomes" id="UP000240317">
    <property type="component" value="Unassembled WGS sequence"/>
</dbReference>
<sequence length="89" mass="9974">MHYVDIELVRTRLLNTEVPSGVCKEYLQLLSSLNALSLLLTPAMDADEDEAGGETLMRLFQSHMSRREALEVEYPELGVLVRPGGWQGN</sequence>
<comment type="caution">
    <text evidence="1">The sequence shown here is derived from an EMBL/GenBank/DDBJ whole genome shotgun (WGS) entry which is preliminary data.</text>
</comment>
<protein>
    <submittedName>
        <fullName evidence="1">Uncharacterized protein</fullName>
    </submittedName>
</protein>
<dbReference type="OrthoDB" id="72519at2"/>